<evidence type="ECO:0000313" key="2">
    <source>
        <dbReference type="EMBL" id="EKE73240.1"/>
    </source>
</evidence>
<dbReference type="InterPro" id="IPR001845">
    <property type="entry name" value="HTH_ArsR_DNA-bd_dom"/>
</dbReference>
<dbReference type="RefSeq" id="WP_009570781.1">
    <property type="nucleotide sequence ID" value="NZ_AMRK01000002.1"/>
</dbReference>
<dbReference type="eggNOG" id="COG0640">
    <property type="taxonomic scope" value="Bacteria"/>
</dbReference>
<dbReference type="Gene3D" id="1.10.10.10">
    <property type="entry name" value="Winged helix-like DNA-binding domain superfamily/Winged helix DNA-binding domain"/>
    <property type="match status" value="1"/>
</dbReference>
<accession>K2K775</accession>
<dbReference type="SUPFAM" id="SSF46785">
    <property type="entry name" value="Winged helix' DNA-binding domain"/>
    <property type="match status" value="1"/>
</dbReference>
<dbReference type="EMBL" id="AMRK01000002">
    <property type="protein sequence ID" value="EKE73240.1"/>
    <property type="molecule type" value="Genomic_DNA"/>
</dbReference>
<dbReference type="STRING" id="1208323.B30_04237"/>
<dbReference type="AlphaFoldDB" id="K2K775"/>
<dbReference type="Proteomes" id="UP000006762">
    <property type="component" value="Unassembled WGS sequence"/>
</dbReference>
<dbReference type="InterPro" id="IPR036388">
    <property type="entry name" value="WH-like_DNA-bd_sf"/>
</dbReference>
<evidence type="ECO:0000313" key="3">
    <source>
        <dbReference type="Proteomes" id="UP000006762"/>
    </source>
</evidence>
<dbReference type="GO" id="GO:0003700">
    <property type="term" value="F:DNA-binding transcription factor activity"/>
    <property type="evidence" value="ECO:0007669"/>
    <property type="project" value="InterPro"/>
</dbReference>
<comment type="caution">
    <text evidence="2">The sequence shown here is derived from an EMBL/GenBank/DDBJ whole genome shotgun (WGS) entry which is preliminary data.</text>
</comment>
<dbReference type="InterPro" id="IPR036390">
    <property type="entry name" value="WH_DNA-bd_sf"/>
</dbReference>
<dbReference type="InterPro" id="IPR052543">
    <property type="entry name" value="HTH_Metal-responsive_Reg"/>
</dbReference>
<evidence type="ECO:0000259" key="1">
    <source>
        <dbReference type="PROSITE" id="PS50987"/>
    </source>
</evidence>
<sequence length="229" mass="24738">MKEGPDISHLAALIGDPARANMLTALMSGQALTARELAMEAGITPQTASSHLKKLQEGRLIALRQQGRHRYFALAGPEVSAVLESLMGLAGGMGQRRSRVGPKDASLRHARVCYNHLAGQRGVQMYDSLLRQDMLVLTPNGITVSPAGEAFVSALGVDLAGLRTARPLCRDCLDWSERRSHLGGALGRALLAQMEAKGWARRSKDSRAIVFTSEGKRQFDRAFPPQGLT</sequence>
<name>K2K775_9RHOB</name>
<dbReference type="CDD" id="cd00090">
    <property type="entry name" value="HTH_ARSR"/>
    <property type="match status" value="1"/>
</dbReference>
<dbReference type="GO" id="GO:0032791">
    <property type="term" value="F:lead ion binding"/>
    <property type="evidence" value="ECO:0007669"/>
    <property type="project" value="TreeGrafter"/>
</dbReference>
<proteinExistence type="predicted"/>
<keyword evidence="3" id="KW-1185">Reference proteome</keyword>
<dbReference type="PATRIC" id="fig|1208323.3.peg.874"/>
<dbReference type="GO" id="GO:0097063">
    <property type="term" value="F:cadmium ion sensor activity"/>
    <property type="evidence" value="ECO:0007669"/>
    <property type="project" value="TreeGrafter"/>
</dbReference>
<organism evidence="2 3">
    <name type="scientific">Celeribacter baekdonensis B30</name>
    <dbReference type="NCBI Taxonomy" id="1208323"/>
    <lineage>
        <taxon>Bacteria</taxon>
        <taxon>Pseudomonadati</taxon>
        <taxon>Pseudomonadota</taxon>
        <taxon>Alphaproteobacteria</taxon>
        <taxon>Rhodobacterales</taxon>
        <taxon>Roseobacteraceae</taxon>
        <taxon>Celeribacter</taxon>
    </lineage>
</organism>
<dbReference type="GO" id="GO:0010288">
    <property type="term" value="P:response to lead ion"/>
    <property type="evidence" value="ECO:0007669"/>
    <property type="project" value="TreeGrafter"/>
</dbReference>
<gene>
    <name evidence="2" type="ORF">B30_04237</name>
</gene>
<dbReference type="GO" id="GO:0046686">
    <property type="term" value="P:response to cadmium ion"/>
    <property type="evidence" value="ECO:0007669"/>
    <property type="project" value="TreeGrafter"/>
</dbReference>
<reference evidence="2 3" key="1">
    <citation type="submission" date="2012-09" db="EMBL/GenBank/DDBJ databases">
        <title>Celeribacter baekdonensis B30 Genome Sequencing.</title>
        <authorList>
            <person name="Wang W."/>
        </authorList>
    </citation>
    <scope>NUCLEOTIDE SEQUENCE [LARGE SCALE GENOMIC DNA]</scope>
    <source>
        <strain evidence="2 3">B30</strain>
    </source>
</reference>
<dbReference type="PROSITE" id="PS50987">
    <property type="entry name" value="HTH_ARSR_2"/>
    <property type="match status" value="1"/>
</dbReference>
<feature type="domain" description="HTH arsR-type" evidence="1">
    <location>
        <begin position="1"/>
        <end position="94"/>
    </location>
</feature>
<protein>
    <submittedName>
        <fullName evidence="2">HTH-type ArsR family transcriptional regulator</fullName>
    </submittedName>
</protein>
<dbReference type="SMART" id="SM00418">
    <property type="entry name" value="HTH_ARSR"/>
    <property type="match status" value="1"/>
</dbReference>
<dbReference type="OrthoDB" id="9797716at2"/>
<dbReference type="Pfam" id="PF12840">
    <property type="entry name" value="HTH_20"/>
    <property type="match status" value="1"/>
</dbReference>
<dbReference type="InterPro" id="IPR011991">
    <property type="entry name" value="ArsR-like_HTH"/>
</dbReference>
<dbReference type="PANTHER" id="PTHR39168:SF1">
    <property type="entry name" value="TRANSCRIPTIONAL REGULATORY PROTEIN"/>
    <property type="match status" value="1"/>
</dbReference>
<dbReference type="PANTHER" id="PTHR39168">
    <property type="entry name" value="TRANSCRIPTIONAL REGULATOR-RELATED"/>
    <property type="match status" value="1"/>
</dbReference>
<dbReference type="GO" id="GO:0003677">
    <property type="term" value="F:DNA binding"/>
    <property type="evidence" value="ECO:0007669"/>
    <property type="project" value="TreeGrafter"/>
</dbReference>